<evidence type="ECO:0000313" key="2">
    <source>
        <dbReference type="Proteomes" id="UP000466906"/>
    </source>
</evidence>
<proteinExistence type="predicted"/>
<keyword evidence="2" id="KW-1185">Reference proteome</keyword>
<dbReference type="Proteomes" id="UP000466906">
    <property type="component" value="Chromosome"/>
</dbReference>
<organism evidence="1 2">
    <name type="scientific">Mycolicibacterium alvei</name>
    <dbReference type="NCBI Taxonomy" id="67081"/>
    <lineage>
        <taxon>Bacteria</taxon>
        <taxon>Bacillati</taxon>
        <taxon>Actinomycetota</taxon>
        <taxon>Actinomycetes</taxon>
        <taxon>Mycobacteriales</taxon>
        <taxon>Mycobacteriaceae</taxon>
        <taxon>Mycolicibacterium</taxon>
    </lineage>
</organism>
<dbReference type="EMBL" id="AP022565">
    <property type="protein sequence ID" value="BBX27427.1"/>
    <property type="molecule type" value="Genomic_DNA"/>
</dbReference>
<dbReference type="AlphaFoldDB" id="A0A6N4UUS3"/>
<accession>A0A6N4UUS3</accession>
<evidence type="ECO:0000313" key="1">
    <source>
        <dbReference type="EMBL" id="BBX27427.1"/>
    </source>
</evidence>
<gene>
    <name evidence="1" type="ORF">MALV_25520</name>
</gene>
<protein>
    <submittedName>
        <fullName evidence="1">Uncharacterized protein</fullName>
    </submittedName>
</protein>
<dbReference type="KEGG" id="malv:MALV_25520"/>
<sequence length="141" mass="15783">MTRAGRPHDSLLEALTAVRIPVENHEFIRRIVNAIGIVEFRAVPQPGKGYIRAIRRDGLPDLHIYFGYTTGFTSEDEVNRAAANGAGRGRSSSQKGTWYVEHPTNRMYRGREDSVRDVRREAGFCRCGMQLSLTGICPSCD</sequence>
<reference evidence="1 2" key="1">
    <citation type="journal article" date="2019" name="Emerg. Microbes Infect.">
        <title>Comprehensive subspecies identification of 175 nontuberculous mycobacteria species based on 7547 genomic profiles.</title>
        <authorList>
            <person name="Matsumoto Y."/>
            <person name="Kinjo T."/>
            <person name="Motooka D."/>
            <person name="Nabeya D."/>
            <person name="Jung N."/>
            <person name="Uechi K."/>
            <person name="Horii T."/>
            <person name="Iida T."/>
            <person name="Fujita J."/>
            <person name="Nakamura S."/>
        </authorList>
    </citation>
    <scope>NUCLEOTIDE SEQUENCE [LARGE SCALE GENOMIC DNA]</scope>
    <source>
        <strain evidence="1 2">JCM 12272</strain>
    </source>
</reference>
<name>A0A6N4UUS3_9MYCO</name>